<evidence type="ECO:0000256" key="4">
    <source>
        <dbReference type="ARBA" id="ARBA00023239"/>
    </source>
</evidence>
<gene>
    <name evidence="7" type="ORF">THSYN_24815</name>
</gene>
<comment type="subcellular location">
    <subcellularLocation>
        <location evidence="1">Periplasm</location>
    </subcellularLocation>
</comment>
<evidence type="ECO:0000313" key="7">
    <source>
        <dbReference type="EMBL" id="AUB83847.1"/>
    </source>
</evidence>
<name>A0A2K8UEC1_9GAMM</name>
<protein>
    <submittedName>
        <fullName evidence="7">Heparinase</fullName>
    </submittedName>
</protein>
<evidence type="ECO:0000313" key="8">
    <source>
        <dbReference type="Proteomes" id="UP000232638"/>
    </source>
</evidence>
<reference evidence="7 8" key="1">
    <citation type="submission" date="2017-03" db="EMBL/GenBank/DDBJ databases">
        <title>Complete genome sequence of Candidatus 'Thiodictyon syntrophicum' sp. nov. strain Cad16T, a photolithoautotroph purple sulfur bacterium isolated from an alpine meromictic lake.</title>
        <authorList>
            <person name="Luedin S.M."/>
            <person name="Pothier J.F."/>
            <person name="Danza F."/>
            <person name="Storelli N."/>
            <person name="Wittwer M."/>
            <person name="Tonolla M."/>
        </authorList>
    </citation>
    <scope>NUCLEOTIDE SEQUENCE [LARGE SCALE GENOMIC DNA]</scope>
    <source>
        <strain evidence="7 8">Cad16T</strain>
    </source>
</reference>
<dbReference type="OrthoDB" id="9763014at2"/>
<dbReference type="SUPFAM" id="SSF48230">
    <property type="entry name" value="Chondroitin AC/alginate lyase"/>
    <property type="match status" value="1"/>
</dbReference>
<evidence type="ECO:0000259" key="6">
    <source>
        <dbReference type="Pfam" id="PF16889"/>
    </source>
</evidence>
<accession>A0A2K8UEC1</accession>
<organism evidence="7 8">
    <name type="scientific">Candidatus Thiodictyon syntrophicum</name>
    <dbReference type="NCBI Taxonomy" id="1166950"/>
    <lineage>
        <taxon>Bacteria</taxon>
        <taxon>Pseudomonadati</taxon>
        <taxon>Pseudomonadota</taxon>
        <taxon>Gammaproteobacteria</taxon>
        <taxon>Chromatiales</taxon>
        <taxon>Chromatiaceae</taxon>
        <taxon>Thiodictyon</taxon>
    </lineage>
</organism>
<dbReference type="GO" id="GO:0016829">
    <property type="term" value="F:lyase activity"/>
    <property type="evidence" value="ECO:0007669"/>
    <property type="project" value="UniProtKB-KW"/>
</dbReference>
<evidence type="ECO:0000256" key="3">
    <source>
        <dbReference type="ARBA" id="ARBA00022764"/>
    </source>
</evidence>
<keyword evidence="8" id="KW-1185">Reference proteome</keyword>
<dbReference type="GO" id="GO:0042597">
    <property type="term" value="C:periplasmic space"/>
    <property type="evidence" value="ECO:0007669"/>
    <property type="project" value="UniProtKB-SubCell"/>
</dbReference>
<evidence type="ECO:0000256" key="1">
    <source>
        <dbReference type="ARBA" id="ARBA00004418"/>
    </source>
</evidence>
<dbReference type="Proteomes" id="UP000232638">
    <property type="component" value="Chromosome"/>
</dbReference>
<dbReference type="AlphaFoldDB" id="A0A2K8UEC1"/>
<keyword evidence="3" id="KW-0574">Periplasm</keyword>
<dbReference type="Gene3D" id="2.70.98.70">
    <property type="match status" value="1"/>
</dbReference>
<keyword evidence="2" id="KW-0732">Signal</keyword>
<dbReference type="KEGG" id="tsy:THSYN_24815"/>
<dbReference type="InterPro" id="IPR012480">
    <property type="entry name" value="Hepar_II_III_C"/>
</dbReference>
<dbReference type="PANTHER" id="PTHR39210:SF1">
    <property type="entry name" value="HEPARIN-SULFATE LYASE"/>
    <property type="match status" value="1"/>
</dbReference>
<evidence type="ECO:0000256" key="2">
    <source>
        <dbReference type="ARBA" id="ARBA00022729"/>
    </source>
</evidence>
<dbReference type="InterPro" id="IPR008929">
    <property type="entry name" value="Chondroitin_lyas"/>
</dbReference>
<feature type="domain" description="Heparin-sulfate lyase N-terminal" evidence="6">
    <location>
        <begin position="162"/>
        <end position="250"/>
    </location>
</feature>
<dbReference type="Pfam" id="PF07940">
    <property type="entry name" value="Hepar_II_III_C"/>
    <property type="match status" value="1"/>
</dbReference>
<feature type="domain" description="Heparinase II/III-like C-terminal" evidence="5">
    <location>
        <begin position="352"/>
        <end position="587"/>
    </location>
</feature>
<dbReference type="RefSeq" id="WP_100921521.1">
    <property type="nucleotide sequence ID" value="NZ_CP020370.1"/>
</dbReference>
<keyword evidence="4" id="KW-0456">Lyase</keyword>
<dbReference type="PANTHER" id="PTHR39210">
    <property type="entry name" value="HEPARIN-SULFATE LYASE"/>
    <property type="match status" value="1"/>
</dbReference>
<sequence length="607" mass="65690">MIKAFSRYWHTLRYLRPVQLYGRLWFRLYRPTPDLRPAPGLRLVAGHWERPPARQDRMLGPATFRFLNETHEATGPGAWNDPARDKLWLYNLHYFDELGAGGDTGPLVRAQWHRALLRRWVAENPPAVGNGWEPYPTSLRILNWVKWALAGNDLPPESVQSLAVQVRWLRRRLEYHLLGNHLFANAKALVYAGAFFVGAQADRWLALGQWLLARELREQVLPDGGHFERSPMYHAILLEDVLDLINLAGTFPGTLAPDDLALCREKAAAMLGWLGVMCHPDGGIGFFNDAALGIAPTLGALIEYAGRLGVPVGPGTVGGEGTGPASSPFLALGPGPAALDGPPEFAAPRAQAPVWLRDSGYVRLEAGPAVALLDVAPIGPDYLPGHAHADTLSFELSLFGRRVIVNGGTSRYGTGPERLAERGTAAHSTVQIDHADSSEVWGGFRVARRARPFAISVECVPACACTVPGGMPVVPAQRVAAAHNGYRRLPGRPIHRRTWEMTPGCLVVTDAVSGAFGEAVARFHLHPEATAEVETAGAGGRGLLHLPGGQAVRWSVTGGEARLIPSAWHPEFGRSLPTRCLEVRIVGGESRAVFDWGCAEGGVSGLA</sequence>
<dbReference type="InterPro" id="IPR031680">
    <property type="entry name" value="Hepar_II_III_N"/>
</dbReference>
<proteinExistence type="predicted"/>
<dbReference type="EMBL" id="CP020370">
    <property type="protein sequence ID" value="AUB83847.1"/>
    <property type="molecule type" value="Genomic_DNA"/>
</dbReference>
<evidence type="ECO:0000259" key="5">
    <source>
        <dbReference type="Pfam" id="PF07940"/>
    </source>
</evidence>
<dbReference type="Pfam" id="PF16889">
    <property type="entry name" value="Hepar_II_III_N"/>
    <property type="match status" value="1"/>
</dbReference>
<dbReference type="Gene3D" id="1.50.10.100">
    <property type="entry name" value="Chondroitin AC/alginate lyase"/>
    <property type="match status" value="1"/>
</dbReference>